<feature type="compositionally biased region" description="Polar residues" evidence="1">
    <location>
        <begin position="38"/>
        <end position="49"/>
    </location>
</feature>
<reference evidence="3" key="1">
    <citation type="submission" date="2021-05" db="EMBL/GenBank/DDBJ databases">
        <authorList>
            <person name="Khan N."/>
        </authorList>
    </citation>
    <scope>NUCLEOTIDE SEQUENCE</scope>
</reference>
<sequence length="383" mass="42351">MAGDPPTTPSSTQTGVPNNGNNPSPSEDPNNGNSPSSTDFASLPSATATGDINSTDKGLDGGAVAGVAVGCLIAGLIIGAIVMWLVFRAKGSRYTRRRRRSEDRGRLMHSTRDANLVALESSRKPMKLENFILQPAPDKEIISDLSRLDDIIRQHVETVYHFEPVDVKVTALAHSLTAIGYSERLSGLQVEDVATWCLQTETRCGALRHVLSHVLFSSIDWNSPGALTLLPQPAIGFLNSIRPIGEYRNNFDVMSFAWTRWRTLSALFLHPSPQERTPLEVSEDDIQGQVETLAKALDPVLRYFVAPDEESQHQQHDHLRVMIMETAKLGYTLFSHTSDWKFIYRDDSGKRCPVLCIGLEKLCGSDGYRLVSPQRIVEPRVMS</sequence>
<evidence type="ECO:0000313" key="3">
    <source>
        <dbReference type="EMBL" id="CAG7557805.1"/>
    </source>
</evidence>
<evidence type="ECO:0000313" key="4">
    <source>
        <dbReference type="Proteomes" id="UP000693738"/>
    </source>
</evidence>
<feature type="region of interest" description="Disordered" evidence="1">
    <location>
        <begin position="1"/>
        <end position="49"/>
    </location>
</feature>
<keyword evidence="2" id="KW-0812">Transmembrane</keyword>
<evidence type="ECO:0000256" key="1">
    <source>
        <dbReference type="SAM" id="MobiDB-lite"/>
    </source>
</evidence>
<feature type="compositionally biased region" description="Low complexity" evidence="1">
    <location>
        <begin position="17"/>
        <end position="37"/>
    </location>
</feature>
<gene>
    <name evidence="3" type="ORF">FEQUK3_LOCUS3523</name>
</gene>
<proteinExistence type="predicted"/>
<evidence type="ECO:0000256" key="2">
    <source>
        <dbReference type="SAM" id="Phobius"/>
    </source>
</evidence>
<dbReference type="Proteomes" id="UP000693738">
    <property type="component" value="Unassembled WGS sequence"/>
</dbReference>
<organism evidence="3 4">
    <name type="scientific">Fusarium equiseti</name>
    <name type="common">Fusarium scirpi</name>
    <dbReference type="NCBI Taxonomy" id="61235"/>
    <lineage>
        <taxon>Eukaryota</taxon>
        <taxon>Fungi</taxon>
        <taxon>Dikarya</taxon>
        <taxon>Ascomycota</taxon>
        <taxon>Pezizomycotina</taxon>
        <taxon>Sordariomycetes</taxon>
        <taxon>Hypocreomycetidae</taxon>
        <taxon>Hypocreales</taxon>
        <taxon>Nectriaceae</taxon>
        <taxon>Fusarium</taxon>
        <taxon>Fusarium incarnatum-equiseti species complex</taxon>
    </lineage>
</organism>
<dbReference type="AlphaFoldDB" id="A0A8J2II95"/>
<dbReference type="EMBL" id="CAJSTJ010000121">
    <property type="protein sequence ID" value="CAG7557805.1"/>
    <property type="molecule type" value="Genomic_DNA"/>
</dbReference>
<name>A0A8J2II95_FUSEQ</name>
<keyword evidence="2" id="KW-1133">Transmembrane helix</keyword>
<keyword evidence="2" id="KW-0472">Membrane</keyword>
<protein>
    <submittedName>
        <fullName evidence="3">Uncharacterized protein</fullName>
    </submittedName>
</protein>
<accession>A0A8J2II95</accession>
<comment type="caution">
    <text evidence="3">The sequence shown here is derived from an EMBL/GenBank/DDBJ whole genome shotgun (WGS) entry which is preliminary data.</text>
</comment>
<feature type="transmembrane region" description="Helical" evidence="2">
    <location>
        <begin position="63"/>
        <end position="87"/>
    </location>
</feature>